<organism evidence="1 2">
    <name type="scientific">Pistacia integerrima</name>
    <dbReference type="NCBI Taxonomy" id="434235"/>
    <lineage>
        <taxon>Eukaryota</taxon>
        <taxon>Viridiplantae</taxon>
        <taxon>Streptophyta</taxon>
        <taxon>Embryophyta</taxon>
        <taxon>Tracheophyta</taxon>
        <taxon>Spermatophyta</taxon>
        <taxon>Magnoliopsida</taxon>
        <taxon>eudicotyledons</taxon>
        <taxon>Gunneridae</taxon>
        <taxon>Pentapetalae</taxon>
        <taxon>rosids</taxon>
        <taxon>malvids</taxon>
        <taxon>Sapindales</taxon>
        <taxon>Anacardiaceae</taxon>
        <taxon>Pistacia</taxon>
    </lineage>
</organism>
<reference evidence="2" key="1">
    <citation type="journal article" date="2023" name="G3 (Bethesda)">
        <title>Genome assembly and association tests identify interacting loci associated with vigor, precocity, and sex in interspecific pistachio rootstocks.</title>
        <authorList>
            <person name="Palmer W."/>
            <person name="Jacygrad E."/>
            <person name="Sagayaradj S."/>
            <person name="Cavanaugh K."/>
            <person name="Han R."/>
            <person name="Bertier L."/>
            <person name="Beede B."/>
            <person name="Kafkas S."/>
            <person name="Golino D."/>
            <person name="Preece J."/>
            <person name="Michelmore R."/>
        </authorList>
    </citation>
    <scope>NUCLEOTIDE SEQUENCE [LARGE SCALE GENOMIC DNA]</scope>
</reference>
<comment type="caution">
    <text evidence="1">The sequence shown here is derived from an EMBL/GenBank/DDBJ whole genome shotgun (WGS) entry which is preliminary data.</text>
</comment>
<evidence type="ECO:0000313" key="2">
    <source>
        <dbReference type="Proteomes" id="UP001163603"/>
    </source>
</evidence>
<sequence>MPLYYLTISLCQSNNVVKTVPCRYIKKLIWFGLDFLVNILKSMSFNKI</sequence>
<gene>
    <name evidence="1" type="ORF">Pint_16611</name>
</gene>
<keyword evidence="2" id="KW-1185">Reference proteome</keyword>
<name>A0ACC0ZCZ8_9ROSI</name>
<proteinExistence type="predicted"/>
<dbReference type="Proteomes" id="UP001163603">
    <property type="component" value="Chromosome 2"/>
</dbReference>
<dbReference type="EMBL" id="CM047737">
    <property type="protein sequence ID" value="KAJ0049355.1"/>
    <property type="molecule type" value="Genomic_DNA"/>
</dbReference>
<evidence type="ECO:0000313" key="1">
    <source>
        <dbReference type="EMBL" id="KAJ0049355.1"/>
    </source>
</evidence>
<protein>
    <submittedName>
        <fullName evidence="1">Uncharacterized protein</fullName>
    </submittedName>
</protein>
<accession>A0ACC0ZCZ8</accession>